<keyword evidence="1" id="KW-0472">Membrane</keyword>
<sequence>MREYLIFPMIALLVGACIPVQASMNAVLSKSWGNVFYPTLILFSVALLCIAIVVVAKGIRPPDYSAVIGVPPYGYIAGVILLCNILLITYLAPRMGMGNAIFYVVTGQIVAAVLIDHFAVFGAIKVQLSWQRISGIMLMVLGIALARH</sequence>
<protein>
    <submittedName>
        <fullName evidence="2">DMT family transporter</fullName>
    </submittedName>
</protein>
<accession>A0ABS6VTQ5</accession>
<keyword evidence="3" id="KW-1185">Reference proteome</keyword>
<comment type="caution">
    <text evidence="2">The sequence shown here is derived from an EMBL/GenBank/DDBJ whole genome shotgun (WGS) entry which is preliminary data.</text>
</comment>
<feature type="transmembrane region" description="Helical" evidence="1">
    <location>
        <begin position="35"/>
        <end position="55"/>
    </location>
</feature>
<dbReference type="PANTHER" id="PTHR34821:SF2">
    <property type="entry name" value="INNER MEMBRANE PROTEIN YDCZ"/>
    <property type="match status" value="1"/>
</dbReference>
<keyword evidence="1" id="KW-0812">Transmembrane</keyword>
<feature type="transmembrane region" description="Helical" evidence="1">
    <location>
        <begin position="6"/>
        <end position="28"/>
    </location>
</feature>
<proteinExistence type="predicted"/>
<dbReference type="Proteomes" id="UP001166291">
    <property type="component" value="Unassembled WGS sequence"/>
</dbReference>
<name>A0ABS6VTQ5_9GAMM</name>
<gene>
    <name evidence="2" type="ORF">KXJ70_11525</name>
</gene>
<evidence type="ECO:0000256" key="1">
    <source>
        <dbReference type="SAM" id="Phobius"/>
    </source>
</evidence>
<organism evidence="2 3">
    <name type="scientific">Zhongshania aquimaris</name>
    <dbReference type="NCBI Taxonomy" id="2857107"/>
    <lineage>
        <taxon>Bacteria</taxon>
        <taxon>Pseudomonadati</taxon>
        <taxon>Pseudomonadota</taxon>
        <taxon>Gammaproteobacteria</taxon>
        <taxon>Cellvibrionales</taxon>
        <taxon>Spongiibacteraceae</taxon>
        <taxon>Zhongshania</taxon>
    </lineage>
</organism>
<dbReference type="InterPro" id="IPR006750">
    <property type="entry name" value="YdcZ"/>
</dbReference>
<dbReference type="PROSITE" id="PS51257">
    <property type="entry name" value="PROKAR_LIPOPROTEIN"/>
    <property type="match status" value="1"/>
</dbReference>
<feature type="transmembrane region" description="Helical" evidence="1">
    <location>
        <begin position="75"/>
        <end position="93"/>
    </location>
</feature>
<dbReference type="RefSeq" id="WP_219043645.1">
    <property type="nucleotide sequence ID" value="NZ_JAHWDQ010000002.1"/>
</dbReference>
<feature type="transmembrane region" description="Helical" evidence="1">
    <location>
        <begin position="100"/>
        <end position="124"/>
    </location>
</feature>
<evidence type="ECO:0000313" key="3">
    <source>
        <dbReference type="Proteomes" id="UP001166291"/>
    </source>
</evidence>
<reference evidence="2" key="1">
    <citation type="submission" date="2021-07" db="EMBL/GenBank/DDBJ databases">
        <title>Zhongshania sp. CAU 1632 isolated from seawater.</title>
        <authorList>
            <person name="Kim W."/>
        </authorList>
    </citation>
    <scope>NUCLEOTIDE SEQUENCE</scope>
    <source>
        <strain evidence="2">CAU 1632</strain>
    </source>
</reference>
<feature type="transmembrane region" description="Helical" evidence="1">
    <location>
        <begin position="130"/>
        <end position="146"/>
    </location>
</feature>
<dbReference type="EMBL" id="JAHWDQ010000002">
    <property type="protein sequence ID" value="MBW2941414.1"/>
    <property type="molecule type" value="Genomic_DNA"/>
</dbReference>
<dbReference type="PANTHER" id="PTHR34821">
    <property type="entry name" value="INNER MEMBRANE PROTEIN YDCZ"/>
    <property type="match status" value="1"/>
</dbReference>
<evidence type="ECO:0000313" key="2">
    <source>
        <dbReference type="EMBL" id="MBW2941414.1"/>
    </source>
</evidence>
<keyword evidence="1" id="KW-1133">Transmembrane helix</keyword>
<dbReference type="Pfam" id="PF04657">
    <property type="entry name" value="DMT_YdcZ"/>
    <property type="match status" value="1"/>
</dbReference>